<reference evidence="3" key="1">
    <citation type="journal article" date="2017" name="Genome Biol.">
        <title>Comparative genomics reveals high biological diversity and specific adaptations in the industrially and medically important fungal genus Aspergillus.</title>
        <authorList>
            <person name="de Vries R.P."/>
            <person name="Riley R."/>
            <person name="Wiebenga A."/>
            <person name="Aguilar-Osorio G."/>
            <person name="Amillis S."/>
            <person name="Uchima C.A."/>
            <person name="Anderluh G."/>
            <person name="Asadollahi M."/>
            <person name="Askin M."/>
            <person name="Barry K."/>
            <person name="Battaglia E."/>
            <person name="Bayram O."/>
            <person name="Benocci T."/>
            <person name="Braus-Stromeyer S.A."/>
            <person name="Caldana C."/>
            <person name="Canovas D."/>
            <person name="Cerqueira G.C."/>
            <person name="Chen F."/>
            <person name="Chen W."/>
            <person name="Choi C."/>
            <person name="Clum A."/>
            <person name="Dos Santos R.A."/>
            <person name="Damasio A.R."/>
            <person name="Diallinas G."/>
            <person name="Emri T."/>
            <person name="Fekete E."/>
            <person name="Flipphi M."/>
            <person name="Freyberg S."/>
            <person name="Gallo A."/>
            <person name="Gournas C."/>
            <person name="Habgood R."/>
            <person name="Hainaut M."/>
            <person name="Harispe M.L."/>
            <person name="Henrissat B."/>
            <person name="Hilden K.S."/>
            <person name="Hope R."/>
            <person name="Hossain A."/>
            <person name="Karabika E."/>
            <person name="Karaffa L."/>
            <person name="Karanyi Z."/>
            <person name="Krasevec N."/>
            <person name="Kuo A."/>
            <person name="Kusch H."/>
            <person name="LaButti K."/>
            <person name="Lagendijk E.L."/>
            <person name="Lapidus A."/>
            <person name="Levasseur A."/>
            <person name="Lindquist E."/>
            <person name="Lipzen A."/>
            <person name="Logrieco A.F."/>
            <person name="MacCabe A."/>
            <person name="Maekelae M.R."/>
            <person name="Malavazi I."/>
            <person name="Melin P."/>
            <person name="Meyer V."/>
            <person name="Mielnichuk N."/>
            <person name="Miskei M."/>
            <person name="Molnar A.P."/>
            <person name="Mule G."/>
            <person name="Ngan C.Y."/>
            <person name="Orejas M."/>
            <person name="Orosz E."/>
            <person name="Ouedraogo J.P."/>
            <person name="Overkamp K.M."/>
            <person name="Park H.-S."/>
            <person name="Perrone G."/>
            <person name="Piumi F."/>
            <person name="Punt P.J."/>
            <person name="Ram A.F."/>
            <person name="Ramon A."/>
            <person name="Rauscher S."/>
            <person name="Record E."/>
            <person name="Riano-Pachon D.M."/>
            <person name="Robert V."/>
            <person name="Roehrig J."/>
            <person name="Ruller R."/>
            <person name="Salamov A."/>
            <person name="Salih N.S."/>
            <person name="Samson R.A."/>
            <person name="Sandor E."/>
            <person name="Sanguinetti M."/>
            <person name="Schuetze T."/>
            <person name="Sepcic K."/>
            <person name="Shelest E."/>
            <person name="Sherlock G."/>
            <person name="Sophianopoulou V."/>
            <person name="Squina F.M."/>
            <person name="Sun H."/>
            <person name="Susca A."/>
            <person name="Todd R.B."/>
            <person name="Tsang A."/>
            <person name="Unkles S.E."/>
            <person name="van de Wiele N."/>
            <person name="van Rossen-Uffink D."/>
            <person name="Oliveira J.V."/>
            <person name="Vesth T.C."/>
            <person name="Visser J."/>
            <person name="Yu J.-H."/>
            <person name="Zhou M."/>
            <person name="Andersen M.R."/>
            <person name="Archer D.B."/>
            <person name="Baker S.E."/>
            <person name="Benoit I."/>
            <person name="Brakhage A.A."/>
            <person name="Braus G.H."/>
            <person name="Fischer R."/>
            <person name="Frisvad J.C."/>
            <person name="Goldman G.H."/>
            <person name="Houbraken J."/>
            <person name="Oakley B."/>
            <person name="Pocsi I."/>
            <person name="Scazzocchio C."/>
            <person name="Seiboth B."/>
            <person name="vanKuyk P.A."/>
            <person name="Wortman J."/>
            <person name="Dyer P.S."/>
            <person name="Grigoriev I.V."/>
        </authorList>
    </citation>
    <scope>NUCLEOTIDE SEQUENCE [LARGE SCALE GENOMIC DNA]</scope>
    <source>
        <strain evidence="3">CBS 506.65</strain>
    </source>
</reference>
<dbReference type="GeneID" id="34614127"/>
<evidence type="ECO:0000313" key="3">
    <source>
        <dbReference type="Proteomes" id="UP000184188"/>
    </source>
</evidence>
<proteinExistence type="predicted"/>
<accession>A0A1L9S4M1</accession>
<name>A0A1L9S4M1_9EURO</name>
<keyword evidence="3" id="KW-1185">Reference proteome</keyword>
<evidence type="ECO:0000313" key="2">
    <source>
        <dbReference type="EMBL" id="OJJ42119.1"/>
    </source>
</evidence>
<feature type="signal peptide" evidence="1">
    <location>
        <begin position="1"/>
        <end position="37"/>
    </location>
</feature>
<protein>
    <submittedName>
        <fullName evidence="2">Uncharacterized protein</fullName>
    </submittedName>
</protein>
<organism evidence="2 3">
    <name type="scientific">Penicilliopsis zonata CBS 506.65</name>
    <dbReference type="NCBI Taxonomy" id="1073090"/>
    <lineage>
        <taxon>Eukaryota</taxon>
        <taxon>Fungi</taxon>
        <taxon>Dikarya</taxon>
        <taxon>Ascomycota</taxon>
        <taxon>Pezizomycotina</taxon>
        <taxon>Eurotiomycetes</taxon>
        <taxon>Eurotiomycetidae</taxon>
        <taxon>Eurotiales</taxon>
        <taxon>Aspergillaceae</taxon>
        <taxon>Penicilliopsis</taxon>
    </lineage>
</organism>
<dbReference type="AlphaFoldDB" id="A0A1L9S4M1"/>
<dbReference type="OrthoDB" id="5337308at2759"/>
<dbReference type="RefSeq" id="XP_022576629.1">
    <property type="nucleotide sequence ID" value="XM_022727663.1"/>
</dbReference>
<dbReference type="EMBL" id="KV878368">
    <property type="protein sequence ID" value="OJJ42119.1"/>
    <property type="molecule type" value="Genomic_DNA"/>
</dbReference>
<evidence type="ECO:0000256" key="1">
    <source>
        <dbReference type="SAM" id="SignalP"/>
    </source>
</evidence>
<gene>
    <name evidence="2" type="ORF">ASPZODRAFT_20765</name>
</gene>
<feature type="chain" id="PRO_5012724893" evidence="1">
    <location>
        <begin position="38"/>
        <end position="324"/>
    </location>
</feature>
<sequence length="324" mass="35741">MNLHYHSRGGRIHPFLNPLIIFLAFLALLVTYDGTQALGSPVHDVDRPFLDASLNLPLKVSPSHTDKKSHSGLAKRVTLKWDEYVERGASFLCRMDSTTATASVWTDYASLTTWGWDEDKNAEVIFDDALDEAFEEALALTAANIQDNFKFISMAQIQSFVLGGKPKNPTKGYFANSYNVIDGVIVADDLLSPNQTGAKELPELKNWSDVTFLVWKRLAAVANTDINNIKYVFHATISNGVTNLIINEAFAKSDKTLGDWANAVTFEMTTDAGKALLGSPNGSAVGWFIVQHKAAFGEKRKVKSVTVWADGNDRNMFFTLNDPS</sequence>
<dbReference type="Proteomes" id="UP000184188">
    <property type="component" value="Unassembled WGS sequence"/>
</dbReference>
<dbReference type="VEuPathDB" id="FungiDB:ASPZODRAFT_20765"/>
<keyword evidence="1" id="KW-0732">Signal</keyword>
<dbReference type="STRING" id="1073090.A0A1L9S4M1"/>